<sequence>MDLLALEIFYVGLLGLASLAIVFVSGVVVKNLYRGQR</sequence>
<dbReference type="EMBL" id="JAVIZA010000001">
    <property type="protein sequence ID" value="MDR6166865.1"/>
    <property type="molecule type" value="Genomic_DNA"/>
</dbReference>
<proteinExistence type="predicted"/>
<keyword evidence="1" id="KW-1133">Transmembrane helix</keyword>
<evidence type="ECO:0000313" key="3">
    <source>
        <dbReference type="Proteomes" id="UP001260188"/>
    </source>
</evidence>
<keyword evidence="1" id="KW-0472">Membrane</keyword>
<comment type="caution">
    <text evidence="2">The sequence shown here is derived from an EMBL/GenBank/DDBJ whole genome shotgun (WGS) entry which is preliminary data.</text>
</comment>
<keyword evidence="1" id="KW-0812">Transmembrane</keyword>
<accession>A0ABU1HYZ4</accession>
<feature type="transmembrane region" description="Helical" evidence="1">
    <location>
        <begin position="6"/>
        <end position="29"/>
    </location>
</feature>
<reference evidence="2 3" key="1">
    <citation type="submission" date="2023-08" db="EMBL/GenBank/DDBJ databases">
        <title>Functional and genomic diversity of the sorghum phyllosphere microbiome.</title>
        <authorList>
            <person name="Shade A."/>
        </authorList>
    </citation>
    <scope>NUCLEOTIDE SEQUENCE [LARGE SCALE GENOMIC DNA]</scope>
    <source>
        <strain evidence="2 3">SORGH_AS_0919</strain>
    </source>
</reference>
<name>A0ABU1HYZ4_9MICO</name>
<evidence type="ECO:0000313" key="2">
    <source>
        <dbReference type="EMBL" id="MDR6166865.1"/>
    </source>
</evidence>
<keyword evidence="3" id="KW-1185">Reference proteome</keyword>
<gene>
    <name evidence="2" type="ORF">QE367_001069</name>
</gene>
<dbReference type="Proteomes" id="UP001260188">
    <property type="component" value="Unassembled WGS sequence"/>
</dbReference>
<organism evidence="2 3">
    <name type="scientific">Microbacterium paludicola</name>
    <dbReference type="NCBI Taxonomy" id="300019"/>
    <lineage>
        <taxon>Bacteria</taxon>
        <taxon>Bacillati</taxon>
        <taxon>Actinomycetota</taxon>
        <taxon>Actinomycetes</taxon>
        <taxon>Micrococcales</taxon>
        <taxon>Microbacteriaceae</taxon>
        <taxon>Microbacterium</taxon>
    </lineage>
</organism>
<protein>
    <submittedName>
        <fullName evidence="2">Uncharacterized protein</fullName>
    </submittedName>
</protein>
<evidence type="ECO:0000256" key="1">
    <source>
        <dbReference type="SAM" id="Phobius"/>
    </source>
</evidence>